<evidence type="ECO:0008006" key="3">
    <source>
        <dbReference type="Google" id="ProtNLM"/>
    </source>
</evidence>
<name>A0A3E5EZI3_BACUN</name>
<dbReference type="RefSeq" id="WP_117600380.1">
    <property type="nucleotide sequence ID" value="NZ_QSVA01000007.1"/>
</dbReference>
<dbReference type="EMBL" id="QSVA01000007">
    <property type="protein sequence ID" value="RGN94368.1"/>
    <property type="molecule type" value="Genomic_DNA"/>
</dbReference>
<gene>
    <name evidence="1" type="ORF">DXB37_09980</name>
</gene>
<dbReference type="InterPro" id="IPR018534">
    <property type="entry name" value="Tet_reg_excision_RteC"/>
</dbReference>
<dbReference type="Pfam" id="PF09357">
    <property type="entry name" value="RteC"/>
    <property type="match status" value="1"/>
</dbReference>
<reference evidence="1 2" key="1">
    <citation type="submission" date="2018-08" db="EMBL/GenBank/DDBJ databases">
        <title>A genome reference for cultivated species of the human gut microbiota.</title>
        <authorList>
            <person name="Zou Y."/>
            <person name="Xue W."/>
            <person name="Luo G."/>
        </authorList>
    </citation>
    <scope>NUCLEOTIDE SEQUENCE [LARGE SCALE GENOMIC DNA]</scope>
    <source>
        <strain evidence="1 2">OM03-4</strain>
    </source>
</reference>
<dbReference type="Proteomes" id="UP000260759">
    <property type="component" value="Unassembled WGS sequence"/>
</dbReference>
<comment type="caution">
    <text evidence="1">The sequence shown here is derived from an EMBL/GenBank/DDBJ whole genome shotgun (WGS) entry which is preliminary data.</text>
</comment>
<organism evidence="1 2">
    <name type="scientific">Bacteroides uniformis</name>
    <dbReference type="NCBI Taxonomy" id="820"/>
    <lineage>
        <taxon>Bacteria</taxon>
        <taxon>Pseudomonadati</taxon>
        <taxon>Bacteroidota</taxon>
        <taxon>Bacteroidia</taxon>
        <taxon>Bacteroidales</taxon>
        <taxon>Bacteroidaceae</taxon>
        <taxon>Bacteroides</taxon>
    </lineage>
</organism>
<evidence type="ECO:0000313" key="2">
    <source>
        <dbReference type="Proteomes" id="UP000260759"/>
    </source>
</evidence>
<accession>A0A3E5EZI3</accession>
<dbReference type="AlphaFoldDB" id="A0A3E5EZI3"/>
<evidence type="ECO:0000313" key="1">
    <source>
        <dbReference type="EMBL" id="RGN94368.1"/>
    </source>
</evidence>
<proteinExistence type="predicted"/>
<sequence>MIQFVQEILQKIENEIAQICSDDVVSLEQTSYMVNFIKPLFLELRANVSSFKFENEQDEIDFFKKLKPEILSRYLYYNKISNIITKCPIGSKETQREYFISELGNLKYFFDRNLDFYQYYRSKATHLDNYYFVRGYINFQLCTDSSFLDKDPAFSTGFDYKVAKILCNDMLNIYLNQQLLLLDKKQQSDTIRMKLSDFRLKWTGTKSEAIEWGYGLFAAKTLNYGNATIKEVMAFVEAAFDIELGDYYRTYLSLKNRKKDRTAFFTFVVEQLQKRMEDDDL</sequence>
<protein>
    <recommendedName>
        <fullName evidence="3">RteC protein</fullName>
    </recommendedName>
</protein>